<feature type="region of interest" description="Disordered" evidence="2">
    <location>
        <begin position="1"/>
        <end position="49"/>
    </location>
</feature>
<dbReference type="AlphaFoldDB" id="R7T7A4"/>
<reference evidence="5" key="1">
    <citation type="submission" date="2012-12" db="EMBL/GenBank/DDBJ databases">
        <authorList>
            <person name="Hellsten U."/>
            <person name="Grimwood J."/>
            <person name="Chapman J.A."/>
            <person name="Shapiro H."/>
            <person name="Aerts A."/>
            <person name="Otillar R.P."/>
            <person name="Terry A.Y."/>
            <person name="Boore J.L."/>
            <person name="Simakov O."/>
            <person name="Marletaz F."/>
            <person name="Cho S.-J."/>
            <person name="Edsinger-Gonzales E."/>
            <person name="Havlak P."/>
            <person name="Kuo D.-H."/>
            <person name="Larsson T."/>
            <person name="Lv J."/>
            <person name="Arendt D."/>
            <person name="Savage R."/>
            <person name="Osoegawa K."/>
            <person name="de Jong P."/>
            <person name="Lindberg D.R."/>
            <person name="Seaver E.C."/>
            <person name="Weisblat D.A."/>
            <person name="Putnam N.H."/>
            <person name="Grigoriev I.V."/>
            <person name="Rokhsar D.S."/>
        </authorList>
    </citation>
    <scope>NUCLEOTIDE SEQUENCE</scope>
    <source>
        <strain evidence="5">I ESC-2004</strain>
    </source>
</reference>
<evidence type="ECO:0000313" key="5">
    <source>
        <dbReference type="Proteomes" id="UP000014760"/>
    </source>
</evidence>
<evidence type="ECO:0000313" key="3">
    <source>
        <dbReference type="EMBL" id="ELT87280.1"/>
    </source>
</evidence>
<dbReference type="OrthoDB" id="10260741at2759"/>
<dbReference type="PANTHER" id="PTHR21255:SF65">
    <property type="entry name" value="TCTEX1 DOMAIN-CONTAINING PROTEIN 2"/>
    <property type="match status" value="1"/>
</dbReference>
<dbReference type="PANTHER" id="PTHR21255">
    <property type="entry name" value="T-COMPLEX-ASSOCIATED-TESTIS-EXPRESSED 1/ DYNEIN LIGHT CHAIN"/>
    <property type="match status" value="1"/>
</dbReference>
<dbReference type="EMBL" id="KB312393">
    <property type="protein sequence ID" value="ELT87280.1"/>
    <property type="molecule type" value="Genomic_DNA"/>
</dbReference>
<evidence type="ECO:0000313" key="4">
    <source>
        <dbReference type="EnsemblMetazoa" id="CapteP152781"/>
    </source>
</evidence>
<dbReference type="GO" id="GO:0045505">
    <property type="term" value="F:dynein intermediate chain binding"/>
    <property type="evidence" value="ECO:0007669"/>
    <property type="project" value="TreeGrafter"/>
</dbReference>
<dbReference type="HOGENOM" id="CLU_097204_1_0_1"/>
<dbReference type="Proteomes" id="UP000014760">
    <property type="component" value="Unassembled WGS sequence"/>
</dbReference>
<reference evidence="3 5" key="2">
    <citation type="journal article" date="2013" name="Nature">
        <title>Insights into bilaterian evolution from three spiralian genomes.</title>
        <authorList>
            <person name="Simakov O."/>
            <person name="Marletaz F."/>
            <person name="Cho S.J."/>
            <person name="Edsinger-Gonzales E."/>
            <person name="Havlak P."/>
            <person name="Hellsten U."/>
            <person name="Kuo D.H."/>
            <person name="Larsson T."/>
            <person name="Lv J."/>
            <person name="Arendt D."/>
            <person name="Savage R."/>
            <person name="Osoegawa K."/>
            <person name="de Jong P."/>
            <person name="Grimwood J."/>
            <person name="Chapman J.A."/>
            <person name="Shapiro H."/>
            <person name="Aerts A."/>
            <person name="Otillar R.P."/>
            <person name="Terry A.Y."/>
            <person name="Boore J.L."/>
            <person name="Grigoriev I.V."/>
            <person name="Lindberg D.R."/>
            <person name="Seaver E.C."/>
            <person name="Weisblat D.A."/>
            <person name="Putnam N.H."/>
            <person name="Rokhsar D.S."/>
        </authorList>
    </citation>
    <scope>NUCLEOTIDE SEQUENCE</scope>
    <source>
        <strain evidence="3 5">I ESC-2004</strain>
    </source>
</reference>
<dbReference type="FunCoup" id="R7T7A4">
    <property type="interactions" value="3"/>
</dbReference>
<reference evidence="4" key="3">
    <citation type="submission" date="2015-06" db="UniProtKB">
        <authorList>
            <consortium name="EnsemblMetazoa"/>
        </authorList>
    </citation>
    <scope>IDENTIFICATION</scope>
</reference>
<dbReference type="CDD" id="cd21451">
    <property type="entry name" value="DLC-like_TCTEX1D"/>
    <property type="match status" value="1"/>
</dbReference>
<dbReference type="Gene3D" id="3.30.1140.40">
    <property type="entry name" value="Tctex-1"/>
    <property type="match status" value="1"/>
</dbReference>
<dbReference type="GO" id="GO:0007018">
    <property type="term" value="P:microtubule-based movement"/>
    <property type="evidence" value="ECO:0007669"/>
    <property type="project" value="TreeGrafter"/>
</dbReference>
<dbReference type="Pfam" id="PF03645">
    <property type="entry name" value="Tctex-1"/>
    <property type="match status" value="1"/>
</dbReference>
<sequence>MSTLQPPAGDGGPRKLSSALTDRSGVPASLSVAHRKMSRAPDGQGRRMSTFRRTSIAGSHRTDFSHLSSSIPVKLQNTYRMQPEDDDTFRCARVQNVIESVLRNFLQDESYESIKCSALSQTIGDVIKGRVKDMGFTRYKIVCTVAIGENGDHSMQMANRCLWNTSTDNCAFGTFKNKSLFAVGAVYGVYFE</sequence>
<accession>R7T7A4</accession>
<evidence type="ECO:0000256" key="1">
    <source>
        <dbReference type="ARBA" id="ARBA00005361"/>
    </source>
</evidence>
<comment type="similarity">
    <text evidence="1">Belongs to the dynein light chain Tctex-type family.</text>
</comment>
<organism evidence="3">
    <name type="scientific">Capitella teleta</name>
    <name type="common">Polychaete worm</name>
    <dbReference type="NCBI Taxonomy" id="283909"/>
    <lineage>
        <taxon>Eukaryota</taxon>
        <taxon>Metazoa</taxon>
        <taxon>Spiralia</taxon>
        <taxon>Lophotrochozoa</taxon>
        <taxon>Annelida</taxon>
        <taxon>Polychaeta</taxon>
        <taxon>Sedentaria</taxon>
        <taxon>Scolecida</taxon>
        <taxon>Capitellidae</taxon>
        <taxon>Capitella</taxon>
    </lineage>
</organism>
<name>R7T7A4_CAPTE</name>
<evidence type="ECO:0000256" key="2">
    <source>
        <dbReference type="SAM" id="MobiDB-lite"/>
    </source>
</evidence>
<evidence type="ECO:0008006" key="6">
    <source>
        <dbReference type="Google" id="ProtNLM"/>
    </source>
</evidence>
<dbReference type="GO" id="GO:0005868">
    <property type="term" value="C:cytoplasmic dynein complex"/>
    <property type="evidence" value="ECO:0007669"/>
    <property type="project" value="TreeGrafter"/>
</dbReference>
<dbReference type="GO" id="GO:0005737">
    <property type="term" value="C:cytoplasm"/>
    <property type="evidence" value="ECO:0007669"/>
    <property type="project" value="TreeGrafter"/>
</dbReference>
<gene>
    <name evidence="3" type="ORF">CAPTEDRAFT_152781</name>
</gene>
<dbReference type="InterPro" id="IPR038586">
    <property type="entry name" value="Tctex-1-like_sf"/>
</dbReference>
<proteinExistence type="inferred from homology"/>
<dbReference type="InterPro" id="IPR005334">
    <property type="entry name" value="Tctex-1-like"/>
</dbReference>
<dbReference type="STRING" id="283909.R7T7A4"/>
<protein>
    <recommendedName>
        <fullName evidence="6">Tctex1 domain-containing protein 1</fullName>
    </recommendedName>
</protein>
<dbReference type="EMBL" id="AMQN01015957">
    <property type="status" value="NOT_ANNOTATED_CDS"/>
    <property type="molecule type" value="Genomic_DNA"/>
</dbReference>
<keyword evidence="5" id="KW-1185">Reference proteome</keyword>
<dbReference type="EnsemblMetazoa" id="CapteT152781">
    <property type="protein sequence ID" value="CapteP152781"/>
    <property type="gene ID" value="CapteG152781"/>
</dbReference>
<dbReference type="OMA" id="YVIRPNF"/>